<keyword evidence="4" id="KW-1185">Reference proteome</keyword>
<dbReference type="eggNOG" id="COG1335">
    <property type="taxonomic scope" value="Bacteria"/>
</dbReference>
<dbReference type="CDD" id="cd00431">
    <property type="entry name" value="cysteine_hydrolases"/>
    <property type="match status" value="1"/>
</dbReference>
<name>Q2LX27_SYNAS</name>
<evidence type="ECO:0000259" key="2">
    <source>
        <dbReference type="Pfam" id="PF00857"/>
    </source>
</evidence>
<dbReference type="PANTHER" id="PTHR43540:SF6">
    <property type="entry name" value="ISOCHORISMATASE-LIKE DOMAIN-CONTAINING PROTEIN"/>
    <property type="match status" value="1"/>
</dbReference>
<dbReference type="Gene3D" id="3.40.50.850">
    <property type="entry name" value="Isochorismatase-like"/>
    <property type="match status" value="1"/>
</dbReference>
<dbReference type="Proteomes" id="UP000001933">
    <property type="component" value="Chromosome"/>
</dbReference>
<protein>
    <submittedName>
        <fullName evidence="3">Isochorismatase</fullName>
    </submittedName>
</protein>
<dbReference type="KEGG" id="sat:SYN_01294"/>
<evidence type="ECO:0000313" key="4">
    <source>
        <dbReference type="Proteomes" id="UP000001933"/>
    </source>
</evidence>
<dbReference type="Pfam" id="PF00857">
    <property type="entry name" value="Isochorismatase"/>
    <property type="match status" value="1"/>
</dbReference>
<reference evidence="3 4" key="1">
    <citation type="journal article" date="2007" name="Proc. Natl. Acad. Sci. U.S.A.">
        <title>The genome of Syntrophus aciditrophicus: life at the thermodynamic limit of microbial growth.</title>
        <authorList>
            <person name="McInerney M.J."/>
            <person name="Rohlin L."/>
            <person name="Mouttaki H."/>
            <person name="Kim U."/>
            <person name="Krupp R.S."/>
            <person name="Rios-Hernandez L."/>
            <person name="Sieber J."/>
            <person name="Struchtemeyer C.G."/>
            <person name="Bhattacharyya A."/>
            <person name="Campbell J.W."/>
            <person name="Gunsalus R.P."/>
        </authorList>
    </citation>
    <scope>NUCLEOTIDE SEQUENCE [LARGE SCALE GENOMIC DNA]</scope>
    <source>
        <strain evidence="3 4">SB</strain>
    </source>
</reference>
<sequence>MCSMKPAVIVIDMVKESLDSSHPELITPFARAIVPAINRLTEEARKRSIPVIFSTDSFLEGDFIFKGRMKERSIRGTEGAEVTDLLVQAPTDIWLPKRRFSAFFKTDLDQTLRLYGVDTVAVTGITTHWCVLSTVLDALANDFAAFFIEDGCASHKAEIHENVLNCFRRNPLDPLLQVMTVDEFLQKLD</sequence>
<dbReference type="SUPFAM" id="SSF52499">
    <property type="entry name" value="Isochorismatase-like hydrolases"/>
    <property type="match status" value="1"/>
</dbReference>
<dbReference type="PRINTS" id="PR01398">
    <property type="entry name" value="ISCHRISMTASE"/>
</dbReference>
<evidence type="ECO:0000256" key="1">
    <source>
        <dbReference type="ARBA" id="ARBA00022801"/>
    </source>
</evidence>
<evidence type="ECO:0000313" key="3">
    <source>
        <dbReference type="EMBL" id="ABC78635.1"/>
    </source>
</evidence>
<gene>
    <name evidence="3" type="ORF">SYN_01294</name>
</gene>
<dbReference type="InterPro" id="IPR036380">
    <property type="entry name" value="Isochorismatase-like_sf"/>
</dbReference>
<organism evidence="3 4">
    <name type="scientific">Syntrophus aciditrophicus (strain SB)</name>
    <dbReference type="NCBI Taxonomy" id="56780"/>
    <lineage>
        <taxon>Bacteria</taxon>
        <taxon>Pseudomonadati</taxon>
        <taxon>Thermodesulfobacteriota</taxon>
        <taxon>Syntrophia</taxon>
        <taxon>Syntrophales</taxon>
        <taxon>Syntrophaceae</taxon>
        <taxon>Syntrophus</taxon>
    </lineage>
</organism>
<dbReference type="InParanoid" id="Q2LX27"/>
<dbReference type="FunCoup" id="Q2LX27">
    <property type="interactions" value="71"/>
</dbReference>
<proteinExistence type="predicted"/>
<accession>Q2LX27</accession>
<keyword evidence="1" id="KW-0378">Hydrolase</keyword>
<dbReference type="InterPro" id="IPR000868">
    <property type="entry name" value="Isochorismatase-like_dom"/>
</dbReference>
<dbReference type="AlphaFoldDB" id="Q2LX27"/>
<feature type="domain" description="Isochorismatase-like" evidence="2">
    <location>
        <begin position="7"/>
        <end position="168"/>
    </location>
</feature>
<dbReference type="InterPro" id="IPR016291">
    <property type="entry name" value="Isochorismatase"/>
</dbReference>
<dbReference type="GO" id="GO:0008908">
    <property type="term" value="F:isochorismatase activity"/>
    <property type="evidence" value="ECO:0007669"/>
    <property type="project" value="InterPro"/>
</dbReference>
<dbReference type="PANTHER" id="PTHR43540">
    <property type="entry name" value="PEROXYUREIDOACRYLATE/UREIDOACRYLATE AMIDOHYDROLASE-RELATED"/>
    <property type="match status" value="1"/>
</dbReference>
<dbReference type="InterPro" id="IPR050272">
    <property type="entry name" value="Isochorismatase-like_hydrls"/>
</dbReference>
<dbReference type="HOGENOM" id="CLU_068979_8_4_7"/>
<dbReference type="STRING" id="56780.SYN_01294"/>
<dbReference type="EMBL" id="CP000252">
    <property type="protein sequence ID" value="ABC78635.1"/>
    <property type="molecule type" value="Genomic_DNA"/>
</dbReference>